<keyword evidence="3" id="KW-1185">Reference proteome</keyword>
<evidence type="ECO:0000256" key="1">
    <source>
        <dbReference type="SAM" id="MobiDB-lite"/>
    </source>
</evidence>
<feature type="compositionally biased region" description="Basic residues" evidence="1">
    <location>
        <begin position="1"/>
        <end position="14"/>
    </location>
</feature>
<dbReference type="AlphaFoldDB" id="A0AAD7HJ07"/>
<evidence type="ECO:0000313" key="3">
    <source>
        <dbReference type="Proteomes" id="UP001215280"/>
    </source>
</evidence>
<sequence>MPRRPPRRISRSPTRRTASSRRVSGGCALRCAAGIFLIRFEPRAPQAFSSHEGRVSGPKGWWVGEVEGSDQDVPTANAVGVSSTKNEEQEAGAHEEQIRSGGETTPAPTRICPSARRQIQPDPTARPRPKMRVAVYQGGDGRVHGFEGMVGGGGGGKRSGLCPDRLSVPKERARTHRVSGGCALRCAAGIFLSTPRVLYREDQARVSAVRLSILLLFALSFTIPHEERRDGPRGRDETEPAPLDSTVRPQRRARRIMRWGVSGRARLLPRRRLPEGWRLGTGQARVRVWTWREGGGRGLGTGVWTVEGQDRRWKGRIDGAERKKGRGRGIQGAGPDAHLRACVGGDCDTRIMCAAHAHLPVSRMDADADLGRACGWTRVGGCGYGWDGEEGNMWGGEELLRPRFSLLGMHLRAACGGVGLGKFYFDPTYPLPRDQTPFLSAASDPQRLQMIPTRHLPSSARARRRSAARASPSKGGERDDYGVTCACAGVLADVGWWASGCERGERDRDRRTDAGKAPQGVRGLRRNGWRVSAARRWMLFSSAQALGQMPRSRLVSFSQVLCLDGLRVWFGGTRFGGEERIWKPGEEGRRELIGERAPP</sequence>
<feature type="compositionally biased region" description="Basic and acidic residues" evidence="1">
    <location>
        <begin position="227"/>
        <end position="238"/>
    </location>
</feature>
<proteinExistence type="predicted"/>
<dbReference type="Proteomes" id="UP001215280">
    <property type="component" value="Unassembled WGS sequence"/>
</dbReference>
<gene>
    <name evidence="2" type="ORF">DFH07DRAFT_783997</name>
</gene>
<feature type="region of interest" description="Disordered" evidence="1">
    <location>
        <begin position="1"/>
        <end position="24"/>
    </location>
</feature>
<protein>
    <submittedName>
        <fullName evidence="2">Uncharacterized protein</fullName>
    </submittedName>
</protein>
<feature type="region of interest" description="Disordered" evidence="1">
    <location>
        <begin position="81"/>
        <end position="128"/>
    </location>
</feature>
<accession>A0AAD7HJ07</accession>
<comment type="caution">
    <text evidence="2">The sequence shown here is derived from an EMBL/GenBank/DDBJ whole genome shotgun (WGS) entry which is preliminary data.</text>
</comment>
<feature type="region of interest" description="Disordered" evidence="1">
    <location>
        <begin position="454"/>
        <end position="479"/>
    </location>
</feature>
<name>A0AAD7HJ07_9AGAR</name>
<feature type="region of interest" description="Disordered" evidence="1">
    <location>
        <begin position="227"/>
        <end position="249"/>
    </location>
</feature>
<feature type="compositionally biased region" description="Basic and acidic residues" evidence="1">
    <location>
        <begin position="85"/>
        <end position="98"/>
    </location>
</feature>
<dbReference type="EMBL" id="JARJLG010000264">
    <property type="protein sequence ID" value="KAJ7721822.1"/>
    <property type="molecule type" value="Genomic_DNA"/>
</dbReference>
<organism evidence="2 3">
    <name type="scientific">Mycena maculata</name>
    <dbReference type="NCBI Taxonomy" id="230809"/>
    <lineage>
        <taxon>Eukaryota</taxon>
        <taxon>Fungi</taxon>
        <taxon>Dikarya</taxon>
        <taxon>Basidiomycota</taxon>
        <taxon>Agaricomycotina</taxon>
        <taxon>Agaricomycetes</taxon>
        <taxon>Agaricomycetidae</taxon>
        <taxon>Agaricales</taxon>
        <taxon>Marasmiineae</taxon>
        <taxon>Mycenaceae</taxon>
        <taxon>Mycena</taxon>
    </lineage>
</organism>
<reference evidence="2" key="1">
    <citation type="submission" date="2023-03" db="EMBL/GenBank/DDBJ databases">
        <title>Massive genome expansion in bonnet fungi (Mycena s.s.) driven by repeated elements and novel gene families across ecological guilds.</title>
        <authorList>
            <consortium name="Lawrence Berkeley National Laboratory"/>
            <person name="Harder C.B."/>
            <person name="Miyauchi S."/>
            <person name="Viragh M."/>
            <person name="Kuo A."/>
            <person name="Thoen E."/>
            <person name="Andreopoulos B."/>
            <person name="Lu D."/>
            <person name="Skrede I."/>
            <person name="Drula E."/>
            <person name="Henrissat B."/>
            <person name="Morin E."/>
            <person name="Kohler A."/>
            <person name="Barry K."/>
            <person name="LaButti K."/>
            <person name="Morin E."/>
            <person name="Salamov A."/>
            <person name="Lipzen A."/>
            <person name="Mereny Z."/>
            <person name="Hegedus B."/>
            <person name="Baldrian P."/>
            <person name="Stursova M."/>
            <person name="Weitz H."/>
            <person name="Taylor A."/>
            <person name="Grigoriev I.V."/>
            <person name="Nagy L.G."/>
            <person name="Martin F."/>
            <person name="Kauserud H."/>
        </authorList>
    </citation>
    <scope>NUCLEOTIDE SEQUENCE</scope>
    <source>
        <strain evidence="2">CBHHK188m</strain>
    </source>
</reference>
<evidence type="ECO:0000313" key="2">
    <source>
        <dbReference type="EMBL" id="KAJ7721822.1"/>
    </source>
</evidence>